<accession>A0A9P0J669</accession>
<organism evidence="7 8">
    <name type="scientific">Chironomus riparius</name>
    <dbReference type="NCBI Taxonomy" id="315576"/>
    <lineage>
        <taxon>Eukaryota</taxon>
        <taxon>Metazoa</taxon>
        <taxon>Ecdysozoa</taxon>
        <taxon>Arthropoda</taxon>
        <taxon>Hexapoda</taxon>
        <taxon>Insecta</taxon>
        <taxon>Pterygota</taxon>
        <taxon>Neoptera</taxon>
        <taxon>Endopterygota</taxon>
        <taxon>Diptera</taxon>
        <taxon>Nematocera</taxon>
        <taxon>Chironomoidea</taxon>
        <taxon>Chironomidae</taxon>
        <taxon>Chironominae</taxon>
        <taxon>Chironomus</taxon>
    </lineage>
</organism>
<sequence>MLFNIILNPFLLIMQDLGTDIVMSINYNLMHIYCILFVFQFVCPVIAIRERFNLIYKRRFYSKFEVNLILDVYEKLFQLIELINNNLTMPIIYMFGLFLGLMIFDFHDIVVVLHHEDRGFFMVMAFDGPWMFLYLLLWIFTIHSSVSVSSSFVNFNSIEYQILSDLKSLDNESFDLIKAYLKHIRGYKSTFETIFFDIDWRLLFGCISATISFIIIVVQFDKSMEEPSKNVTAAS</sequence>
<evidence type="ECO:0000256" key="1">
    <source>
        <dbReference type="ARBA" id="ARBA00004651"/>
    </source>
</evidence>
<feature type="transmembrane region" description="Helical" evidence="6">
    <location>
        <begin position="120"/>
        <end position="140"/>
    </location>
</feature>
<evidence type="ECO:0008006" key="9">
    <source>
        <dbReference type="Google" id="ProtNLM"/>
    </source>
</evidence>
<dbReference type="InterPro" id="IPR013604">
    <property type="entry name" value="7TM_chemorcpt"/>
</dbReference>
<keyword evidence="2" id="KW-1003">Cell membrane</keyword>
<evidence type="ECO:0000256" key="5">
    <source>
        <dbReference type="ARBA" id="ARBA00023136"/>
    </source>
</evidence>
<proteinExistence type="predicted"/>
<evidence type="ECO:0000256" key="3">
    <source>
        <dbReference type="ARBA" id="ARBA00022692"/>
    </source>
</evidence>
<evidence type="ECO:0000313" key="7">
    <source>
        <dbReference type="EMBL" id="CAH1727181.1"/>
    </source>
</evidence>
<keyword evidence="8" id="KW-1185">Reference proteome</keyword>
<dbReference type="Proteomes" id="UP001153620">
    <property type="component" value="Chromosome 3"/>
</dbReference>
<feature type="transmembrane region" description="Helical" evidence="6">
    <location>
        <begin position="30"/>
        <end position="48"/>
    </location>
</feature>
<keyword evidence="4 6" id="KW-1133">Transmembrane helix</keyword>
<gene>
    <name evidence="7" type="ORF">CHIRRI_LOCUS9453</name>
</gene>
<dbReference type="EMBL" id="OU895879">
    <property type="protein sequence ID" value="CAH1727181.1"/>
    <property type="molecule type" value="Genomic_DNA"/>
</dbReference>
<keyword evidence="5 6" id="KW-0472">Membrane</keyword>
<evidence type="ECO:0000313" key="8">
    <source>
        <dbReference type="Proteomes" id="UP001153620"/>
    </source>
</evidence>
<keyword evidence="3 6" id="KW-0812">Transmembrane</keyword>
<name>A0A9P0J669_9DIPT</name>
<dbReference type="GO" id="GO:0005886">
    <property type="term" value="C:plasma membrane"/>
    <property type="evidence" value="ECO:0007669"/>
    <property type="project" value="UniProtKB-SubCell"/>
</dbReference>
<reference evidence="7" key="1">
    <citation type="submission" date="2022-01" db="EMBL/GenBank/DDBJ databases">
        <authorList>
            <person name="King R."/>
        </authorList>
    </citation>
    <scope>NUCLEOTIDE SEQUENCE</scope>
</reference>
<feature type="transmembrane region" description="Helical" evidence="6">
    <location>
        <begin position="92"/>
        <end position="113"/>
    </location>
</feature>
<dbReference type="GO" id="GO:0050909">
    <property type="term" value="P:sensory perception of taste"/>
    <property type="evidence" value="ECO:0007669"/>
    <property type="project" value="InterPro"/>
</dbReference>
<evidence type="ECO:0000256" key="2">
    <source>
        <dbReference type="ARBA" id="ARBA00022475"/>
    </source>
</evidence>
<dbReference type="Pfam" id="PF08395">
    <property type="entry name" value="7tm_7"/>
    <property type="match status" value="1"/>
</dbReference>
<feature type="transmembrane region" description="Helical" evidence="6">
    <location>
        <begin position="200"/>
        <end position="220"/>
    </location>
</feature>
<reference evidence="7" key="2">
    <citation type="submission" date="2022-10" db="EMBL/GenBank/DDBJ databases">
        <authorList>
            <consortium name="ENA_rothamsted_submissions"/>
            <consortium name="culmorum"/>
            <person name="King R."/>
        </authorList>
    </citation>
    <scope>NUCLEOTIDE SEQUENCE</scope>
</reference>
<protein>
    <recommendedName>
        <fullName evidence="9">Gustatory receptor</fullName>
    </recommendedName>
</protein>
<evidence type="ECO:0000256" key="4">
    <source>
        <dbReference type="ARBA" id="ARBA00022989"/>
    </source>
</evidence>
<dbReference type="AlphaFoldDB" id="A0A9P0J669"/>
<evidence type="ECO:0000256" key="6">
    <source>
        <dbReference type="SAM" id="Phobius"/>
    </source>
</evidence>
<comment type="subcellular location">
    <subcellularLocation>
        <location evidence="1">Cell membrane</location>
        <topology evidence="1">Multi-pass membrane protein</topology>
    </subcellularLocation>
</comment>